<feature type="region of interest" description="Disordered" evidence="11">
    <location>
        <begin position="734"/>
        <end position="759"/>
    </location>
</feature>
<dbReference type="GO" id="GO:0005737">
    <property type="term" value="C:cytoplasm"/>
    <property type="evidence" value="ECO:0007669"/>
    <property type="project" value="TreeGrafter"/>
</dbReference>
<evidence type="ECO:0000259" key="12">
    <source>
        <dbReference type="Pfam" id="PF01406"/>
    </source>
</evidence>
<dbReference type="InterPro" id="IPR015803">
    <property type="entry name" value="Cys-tRNA-ligase"/>
</dbReference>
<keyword evidence="3" id="KW-0436">Ligase</keyword>
<evidence type="ECO:0000256" key="6">
    <source>
        <dbReference type="ARBA" id="ARBA00022833"/>
    </source>
</evidence>
<dbReference type="GO" id="GO:0004817">
    <property type="term" value="F:cysteine-tRNA ligase activity"/>
    <property type="evidence" value="ECO:0007669"/>
    <property type="project" value="UniProtKB-EC"/>
</dbReference>
<comment type="cofactor">
    <cofactor evidence="1">
        <name>Zn(2+)</name>
        <dbReference type="ChEBI" id="CHEBI:29105"/>
    </cofactor>
</comment>
<dbReference type="Pfam" id="PF01406">
    <property type="entry name" value="tRNA-synt_1e"/>
    <property type="match status" value="1"/>
</dbReference>
<keyword evidence="8" id="KW-0648">Protein biosynthesis</keyword>
<evidence type="ECO:0000256" key="10">
    <source>
        <dbReference type="ARBA" id="ARBA00031499"/>
    </source>
</evidence>
<evidence type="ECO:0000256" key="2">
    <source>
        <dbReference type="ARBA" id="ARBA00012832"/>
    </source>
</evidence>
<keyword evidence="7" id="KW-0067">ATP-binding</keyword>
<organism evidence="13 14">
    <name type="scientific">Tuber magnatum</name>
    <name type="common">white Piedmont truffle</name>
    <dbReference type="NCBI Taxonomy" id="42249"/>
    <lineage>
        <taxon>Eukaryota</taxon>
        <taxon>Fungi</taxon>
        <taxon>Dikarya</taxon>
        <taxon>Ascomycota</taxon>
        <taxon>Pezizomycotina</taxon>
        <taxon>Pezizomycetes</taxon>
        <taxon>Pezizales</taxon>
        <taxon>Tuberaceae</taxon>
        <taxon>Tuber</taxon>
    </lineage>
</organism>
<dbReference type="GO" id="GO:0006423">
    <property type="term" value="P:cysteinyl-tRNA aminoacylation"/>
    <property type="evidence" value="ECO:0007669"/>
    <property type="project" value="InterPro"/>
</dbReference>
<dbReference type="InterPro" id="IPR014729">
    <property type="entry name" value="Rossmann-like_a/b/a_fold"/>
</dbReference>
<evidence type="ECO:0000256" key="5">
    <source>
        <dbReference type="ARBA" id="ARBA00022741"/>
    </source>
</evidence>
<dbReference type="SUPFAM" id="SSF47323">
    <property type="entry name" value="Anticodon-binding domain of a subclass of class I aminoacyl-tRNA synthetases"/>
    <property type="match status" value="1"/>
</dbReference>
<keyword evidence="14" id="KW-1185">Reference proteome</keyword>
<evidence type="ECO:0000256" key="7">
    <source>
        <dbReference type="ARBA" id="ARBA00022840"/>
    </source>
</evidence>
<evidence type="ECO:0000256" key="3">
    <source>
        <dbReference type="ARBA" id="ARBA00022598"/>
    </source>
</evidence>
<gene>
    <name evidence="13" type="ORF">C7212DRAFT_365608</name>
</gene>
<accession>A0A317SGZ1</accession>
<keyword evidence="4" id="KW-0479">Metal-binding</keyword>
<dbReference type="InterPro" id="IPR024909">
    <property type="entry name" value="Cys-tRNA/MSH_ligase"/>
</dbReference>
<dbReference type="EMBL" id="PYWC01000074">
    <property type="protein sequence ID" value="PWW73779.1"/>
    <property type="molecule type" value="Genomic_DNA"/>
</dbReference>
<keyword evidence="6" id="KW-0862">Zinc</keyword>
<evidence type="ECO:0000256" key="1">
    <source>
        <dbReference type="ARBA" id="ARBA00001947"/>
    </source>
</evidence>
<evidence type="ECO:0000256" key="8">
    <source>
        <dbReference type="ARBA" id="ARBA00022917"/>
    </source>
</evidence>
<dbReference type="Proteomes" id="UP000246991">
    <property type="component" value="Unassembled WGS sequence"/>
</dbReference>
<dbReference type="CDD" id="cd00672">
    <property type="entry name" value="CysRS_core"/>
    <property type="match status" value="1"/>
</dbReference>
<dbReference type="Gene3D" id="3.40.50.620">
    <property type="entry name" value="HUPs"/>
    <property type="match status" value="1"/>
</dbReference>
<dbReference type="PANTHER" id="PTHR10890">
    <property type="entry name" value="CYSTEINYL-TRNA SYNTHETASE"/>
    <property type="match status" value="1"/>
</dbReference>
<dbReference type="InterPro" id="IPR032678">
    <property type="entry name" value="tRNA-synt_1_cat_dom"/>
</dbReference>
<name>A0A317SGZ1_9PEZI</name>
<evidence type="ECO:0000256" key="4">
    <source>
        <dbReference type="ARBA" id="ARBA00022723"/>
    </source>
</evidence>
<keyword evidence="9 13" id="KW-0030">Aminoacyl-tRNA synthetase</keyword>
<protein>
    <recommendedName>
        <fullName evidence="2">cysteine--tRNA ligase</fullName>
        <ecNumber evidence="2">6.1.1.16</ecNumber>
    </recommendedName>
    <alternativeName>
        <fullName evidence="10">Cysteinyl-tRNA synthetase</fullName>
    </alternativeName>
</protein>
<dbReference type="SUPFAM" id="SSF52374">
    <property type="entry name" value="Nucleotidylyl transferase"/>
    <property type="match status" value="1"/>
</dbReference>
<dbReference type="HAMAP" id="MF_00041">
    <property type="entry name" value="Cys_tRNA_synth"/>
    <property type="match status" value="1"/>
</dbReference>
<dbReference type="EC" id="6.1.1.16" evidence="2"/>
<dbReference type="GO" id="GO:0046872">
    <property type="term" value="F:metal ion binding"/>
    <property type="evidence" value="ECO:0007669"/>
    <property type="project" value="UniProtKB-KW"/>
</dbReference>
<dbReference type="OrthoDB" id="438179at2759"/>
<dbReference type="PANTHER" id="PTHR10890:SF3">
    <property type="entry name" value="CYSTEINE--TRNA LIGASE, CYTOPLASMIC"/>
    <property type="match status" value="1"/>
</dbReference>
<dbReference type="AlphaFoldDB" id="A0A317SGZ1"/>
<dbReference type="GO" id="GO:0005524">
    <property type="term" value="F:ATP binding"/>
    <property type="evidence" value="ECO:0007669"/>
    <property type="project" value="UniProtKB-KW"/>
</dbReference>
<dbReference type="InterPro" id="IPR009080">
    <property type="entry name" value="tRNAsynth_Ia_anticodon-bd"/>
</dbReference>
<evidence type="ECO:0000313" key="14">
    <source>
        <dbReference type="Proteomes" id="UP000246991"/>
    </source>
</evidence>
<evidence type="ECO:0000256" key="9">
    <source>
        <dbReference type="ARBA" id="ARBA00023146"/>
    </source>
</evidence>
<dbReference type="Gene3D" id="1.20.120.640">
    <property type="entry name" value="Anticodon-binding domain of a subclass of class I aminoacyl-tRNA synthetases"/>
    <property type="match status" value="1"/>
</dbReference>
<evidence type="ECO:0000256" key="11">
    <source>
        <dbReference type="SAM" id="MobiDB-lite"/>
    </source>
</evidence>
<evidence type="ECO:0000313" key="13">
    <source>
        <dbReference type="EMBL" id="PWW73779.1"/>
    </source>
</evidence>
<dbReference type="NCBIfam" id="TIGR00435">
    <property type="entry name" value="cysS"/>
    <property type="match status" value="1"/>
</dbReference>
<proteinExistence type="inferred from homology"/>
<sequence length="821" mass="91763">MASTSRREQPAWTPPAPHGAPLPPLHIYNSLTKEKNPFVPIDPSGRKVTWYCCGPTVYDAGHLGHARNYVTTDVLRRILRDYFGFEVHFVQNVTDVDDKIILRARQQHLLEEFISRNSSITPEVASTVSAAWTAYLKKNTAAGDDVTPENFANWAMGAQKEIMSLVLKERERKIGPEAEAEEEEEGVILDEKSTKVKMHLATLHSASLVLQKIPEDLKEFWNAASSILLPYLDSLNQGREYPPEVFSKLTSYWESHFNEDMATLNVLPPTTVTRVSEFIPENVAFVKKLVDRGFAYPTADGSVYFDITAYEAAGHHYAKLQPWNKGDESLIADGEGALASDKTATLPNTVETGGEGKSKLLASKKTPQDFALWKAFKAEKPGEPSWDSPWGKGRPGWHIECSVMCSEVLGDRVDIHSGGIDLAFPHHDNEIAQSEAYWDGCRDISETADGKHQWVNYFLHMGHLSIHGSKMSKSLKNFVSIRDALTRGGWTPRGLRIVFLLGGWKDGIEVREGVLMEAKSWETTISKFFSNVKALIAEEEGGEKKGNRAKQLFGPLEHAIYKDLDTTRQNLHAALCDNFNTTAAMKTLADLIGSTNKYMSQTKSLAVVKEIARWVTRIVTIFGLDSTNTPNGSDRIGWADSSTISSTGAEEIALPYLRTLSAFRDNVRTLAISNPEDVISKDILLLSDRLRDHDLASLGVALDDRDSAKGAPALIKFVPAGELVAAREEKERRAAEKERKKEEARLKKEEEDRKREELAKVSHLEMFKTDGEFTEWDEQGIPTKDKDGVEVTKSRRKALTKFWEKQRKLHEGWLKAKGGTA</sequence>
<dbReference type="STRING" id="42249.A0A317SGZ1"/>
<keyword evidence="5" id="KW-0547">Nucleotide-binding</keyword>
<feature type="domain" description="tRNA synthetases class I catalytic" evidence="12">
    <location>
        <begin position="45"/>
        <end position="519"/>
    </location>
</feature>
<comment type="caution">
    <text evidence="13">The sequence shown here is derived from an EMBL/GenBank/DDBJ whole genome shotgun (WGS) entry which is preliminary data.</text>
</comment>
<reference evidence="13 14" key="1">
    <citation type="submission" date="2018-03" db="EMBL/GenBank/DDBJ databases">
        <title>Genomes of Pezizomycetes fungi and the evolution of truffles.</title>
        <authorList>
            <person name="Murat C."/>
            <person name="Payen T."/>
            <person name="Noel B."/>
            <person name="Kuo A."/>
            <person name="Martin F.M."/>
        </authorList>
    </citation>
    <scope>NUCLEOTIDE SEQUENCE [LARGE SCALE GENOMIC DNA]</scope>
    <source>
        <strain evidence="13">091103-1</strain>
    </source>
</reference>